<dbReference type="KEGG" id="bmei:Spa11_27840"/>
<evidence type="ECO:0000256" key="1">
    <source>
        <dbReference type="ARBA" id="ARBA00010928"/>
    </source>
</evidence>
<feature type="domain" description="Gfo/Idh/MocA-like oxidoreductase N-terminal" evidence="3">
    <location>
        <begin position="3"/>
        <end position="116"/>
    </location>
</feature>
<dbReference type="Gene3D" id="3.30.360.10">
    <property type="entry name" value="Dihydrodipicolinate Reductase, domain 2"/>
    <property type="match status" value="1"/>
</dbReference>
<proteinExistence type="inferred from homology"/>
<evidence type="ECO:0000313" key="4">
    <source>
        <dbReference type="EMBL" id="QDV74578.1"/>
    </source>
</evidence>
<keyword evidence="5" id="KW-1185">Reference proteome</keyword>
<dbReference type="PANTHER" id="PTHR43708">
    <property type="entry name" value="CONSERVED EXPRESSED OXIDOREDUCTASE (EUROFUNG)"/>
    <property type="match status" value="1"/>
</dbReference>
<dbReference type="SUPFAM" id="SSF55347">
    <property type="entry name" value="Glyceraldehyde-3-phosphate dehydrogenase-like, C-terminal domain"/>
    <property type="match status" value="1"/>
</dbReference>
<dbReference type="InterPro" id="IPR000683">
    <property type="entry name" value="Gfo/Idh/MocA-like_OxRdtase_N"/>
</dbReference>
<dbReference type="Gene3D" id="3.40.50.720">
    <property type="entry name" value="NAD(P)-binding Rossmann-like Domain"/>
    <property type="match status" value="1"/>
</dbReference>
<evidence type="ECO:0000313" key="5">
    <source>
        <dbReference type="Proteomes" id="UP000316426"/>
    </source>
</evidence>
<keyword evidence="2 4" id="KW-0560">Oxidoreductase</keyword>
<dbReference type="EC" id="1.1.1.18" evidence="4"/>
<accession>A0A518K9V5</accession>
<reference evidence="4 5" key="1">
    <citation type="submission" date="2019-02" db="EMBL/GenBank/DDBJ databases">
        <title>Deep-cultivation of Planctomycetes and their phenomic and genomic characterization uncovers novel biology.</title>
        <authorList>
            <person name="Wiegand S."/>
            <person name="Jogler M."/>
            <person name="Boedeker C."/>
            <person name="Pinto D."/>
            <person name="Vollmers J."/>
            <person name="Rivas-Marin E."/>
            <person name="Kohn T."/>
            <person name="Peeters S.H."/>
            <person name="Heuer A."/>
            <person name="Rast P."/>
            <person name="Oberbeckmann S."/>
            <person name="Bunk B."/>
            <person name="Jeske O."/>
            <person name="Meyerdierks A."/>
            <person name="Storesund J.E."/>
            <person name="Kallscheuer N."/>
            <person name="Luecker S."/>
            <person name="Lage O.M."/>
            <person name="Pohl T."/>
            <person name="Merkel B.J."/>
            <person name="Hornburger P."/>
            <person name="Mueller R.-W."/>
            <person name="Bruemmer F."/>
            <person name="Labrenz M."/>
            <person name="Spormann A.M."/>
            <person name="Op den Camp H."/>
            <person name="Overmann J."/>
            <person name="Amann R."/>
            <person name="Jetten M.S.M."/>
            <person name="Mascher T."/>
            <person name="Medema M.H."/>
            <person name="Devos D.P."/>
            <person name="Kaster A.-K."/>
            <person name="Ovreas L."/>
            <person name="Rohde M."/>
            <person name="Galperin M.Y."/>
            <person name="Jogler C."/>
        </authorList>
    </citation>
    <scope>NUCLEOTIDE SEQUENCE [LARGE SCALE GENOMIC DNA]</scope>
    <source>
        <strain evidence="4 5">Spa11</strain>
    </source>
</reference>
<dbReference type="SUPFAM" id="SSF51735">
    <property type="entry name" value="NAD(P)-binding Rossmann-fold domains"/>
    <property type="match status" value="1"/>
</dbReference>
<dbReference type="PANTHER" id="PTHR43708:SF5">
    <property type="entry name" value="CONSERVED EXPRESSED OXIDOREDUCTASE (EUROFUNG)-RELATED"/>
    <property type="match status" value="1"/>
</dbReference>
<sequence>MKLKVGLIGLGPTWQSRHRPALAALSNRYSVRAVCDPIAHRAAQVADELGARPVYGFRALAAADDIEAILMLSGRWFGALPILAACDYGKAIYCGASVDLRQDEAEGLRERVRRSGIAFMAEFPYRLAPATIRLKELIATRLGAPRMMFCNERHAAPAPNGGVAECPASHSRRLIEMVDWCRYIADSEPVTVQCATHRSAVSVQPEDYSLVTIDFEPDASGAPPVLAQIACGSYVPTGWTEAAAFRRPADLQVACERGIAFVDLPGTVTWFDEAGQHTEHLQDERPLGERLLMAFHRSVSSLVLRSSSLDDAYRALQVVLAAQHSAASGQRVACAPGDASPTSFGV</sequence>
<comment type="similarity">
    <text evidence="1">Belongs to the Gfo/Idh/MocA family.</text>
</comment>
<dbReference type="Proteomes" id="UP000316426">
    <property type="component" value="Chromosome"/>
</dbReference>
<dbReference type="InterPro" id="IPR051317">
    <property type="entry name" value="Gfo/Idh/MocA_oxidoreduct"/>
</dbReference>
<dbReference type="InterPro" id="IPR036291">
    <property type="entry name" value="NAD(P)-bd_dom_sf"/>
</dbReference>
<dbReference type="EMBL" id="CP036349">
    <property type="protein sequence ID" value="QDV74578.1"/>
    <property type="molecule type" value="Genomic_DNA"/>
</dbReference>
<dbReference type="AlphaFoldDB" id="A0A518K9V5"/>
<evidence type="ECO:0000256" key="2">
    <source>
        <dbReference type="ARBA" id="ARBA00023002"/>
    </source>
</evidence>
<gene>
    <name evidence="4" type="primary">iolG_4</name>
    <name evidence="4" type="ORF">Spa11_27840</name>
</gene>
<dbReference type="GO" id="GO:0050112">
    <property type="term" value="F:inositol 2-dehydrogenase (NAD+) activity"/>
    <property type="evidence" value="ECO:0007669"/>
    <property type="project" value="UniProtKB-EC"/>
</dbReference>
<protein>
    <submittedName>
        <fullName evidence="4">Inositol 2-dehydrogenase/D-chiro-inositol 3-dehydrogenase</fullName>
        <ecNumber evidence="4">1.1.1.18</ecNumber>
    </submittedName>
</protein>
<evidence type="ECO:0000259" key="3">
    <source>
        <dbReference type="Pfam" id="PF01408"/>
    </source>
</evidence>
<name>A0A518K9V5_9BACT</name>
<dbReference type="Pfam" id="PF01408">
    <property type="entry name" value="GFO_IDH_MocA"/>
    <property type="match status" value="1"/>
</dbReference>
<organism evidence="4 5">
    <name type="scientific">Botrimarina mediterranea</name>
    <dbReference type="NCBI Taxonomy" id="2528022"/>
    <lineage>
        <taxon>Bacteria</taxon>
        <taxon>Pseudomonadati</taxon>
        <taxon>Planctomycetota</taxon>
        <taxon>Planctomycetia</taxon>
        <taxon>Pirellulales</taxon>
        <taxon>Lacipirellulaceae</taxon>
        <taxon>Botrimarina</taxon>
    </lineage>
</organism>
<dbReference type="GO" id="GO:0000166">
    <property type="term" value="F:nucleotide binding"/>
    <property type="evidence" value="ECO:0007669"/>
    <property type="project" value="InterPro"/>
</dbReference>
<dbReference type="RefSeq" id="WP_145113106.1">
    <property type="nucleotide sequence ID" value="NZ_CP036349.1"/>
</dbReference>